<dbReference type="STRING" id="630515.SAMN04489812_0774"/>
<dbReference type="EMBL" id="LT629772">
    <property type="protein sequence ID" value="SDS06550.1"/>
    <property type="molecule type" value="Genomic_DNA"/>
</dbReference>
<dbReference type="InterPro" id="IPR000060">
    <property type="entry name" value="BCCT_transptr"/>
</dbReference>
<organism evidence="9 10">
    <name type="scientific">Microlunatus soli</name>
    <dbReference type="NCBI Taxonomy" id="630515"/>
    <lineage>
        <taxon>Bacteria</taxon>
        <taxon>Bacillati</taxon>
        <taxon>Actinomycetota</taxon>
        <taxon>Actinomycetes</taxon>
        <taxon>Propionibacteriales</taxon>
        <taxon>Propionibacteriaceae</taxon>
        <taxon>Microlunatus</taxon>
    </lineage>
</organism>
<gene>
    <name evidence="9" type="ORF">SAMN04489812_0774</name>
</gene>
<evidence type="ECO:0000256" key="6">
    <source>
        <dbReference type="ARBA" id="ARBA00022989"/>
    </source>
</evidence>
<feature type="transmembrane region" description="Helical" evidence="8">
    <location>
        <begin position="283"/>
        <end position="306"/>
    </location>
</feature>
<keyword evidence="3" id="KW-0813">Transport</keyword>
<feature type="transmembrane region" description="Helical" evidence="8">
    <location>
        <begin position="336"/>
        <end position="355"/>
    </location>
</feature>
<evidence type="ECO:0000256" key="2">
    <source>
        <dbReference type="ARBA" id="ARBA00005658"/>
    </source>
</evidence>
<dbReference type="GO" id="GO:0005886">
    <property type="term" value="C:plasma membrane"/>
    <property type="evidence" value="ECO:0007669"/>
    <property type="project" value="UniProtKB-SubCell"/>
</dbReference>
<protein>
    <submittedName>
        <fullName evidence="9">Choline/glycine/proline betaine transport protein</fullName>
    </submittedName>
</protein>
<feature type="transmembrane region" description="Helical" evidence="8">
    <location>
        <begin position="472"/>
        <end position="491"/>
    </location>
</feature>
<dbReference type="GO" id="GO:0022857">
    <property type="term" value="F:transmembrane transporter activity"/>
    <property type="evidence" value="ECO:0007669"/>
    <property type="project" value="InterPro"/>
</dbReference>
<evidence type="ECO:0000313" key="10">
    <source>
        <dbReference type="Proteomes" id="UP000199103"/>
    </source>
</evidence>
<evidence type="ECO:0000256" key="3">
    <source>
        <dbReference type="ARBA" id="ARBA00022448"/>
    </source>
</evidence>
<feature type="transmembrane region" description="Helical" evidence="8">
    <location>
        <begin position="32"/>
        <end position="51"/>
    </location>
</feature>
<feature type="transmembrane region" description="Helical" evidence="8">
    <location>
        <begin position="428"/>
        <end position="452"/>
    </location>
</feature>
<name>A0A1H1P668_9ACTN</name>
<feature type="transmembrane region" description="Helical" evidence="8">
    <location>
        <begin position="367"/>
        <end position="387"/>
    </location>
</feature>
<evidence type="ECO:0000256" key="1">
    <source>
        <dbReference type="ARBA" id="ARBA00004651"/>
    </source>
</evidence>
<dbReference type="AlphaFoldDB" id="A0A1H1P668"/>
<comment type="subcellular location">
    <subcellularLocation>
        <location evidence="1">Cell membrane</location>
        <topology evidence="1">Multi-pass membrane protein</topology>
    </subcellularLocation>
</comment>
<dbReference type="Pfam" id="PF02028">
    <property type="entry name" value="BCCT"/>
    <property type="match status" value="1"/>
</dbReference>
<accession>A0A1H1P668</accession>
<feature type="transmembrane region" description="Helical" evidence="8">
    <location>
        <begin position="109"/>
        <end position="130"/>
    </location>
</feature>
<keyword evidence="5 8" id="KW-0812">Transmembrane</keyword>
<evidence type="ECO:0000256" key="7">
    <source>
        <dbReference type="ARBA" id="ARBA00023136"/>
    </source>
</evidence>
<dbReference type="NCBIfam" id="TIGR00842">
    <property type="entry name" value="bcct"/>
    <property type="match status" value="1"/>
</dbReference>
<keyword evidence="7 8" id="KW-0472">Membrane</keyword>
<sequence>MSEHRATVGTTGPSSDPLAQGQSAVRQVLNRTVFFGSAGVILAVAALAIIFPAGTEAAIGVVVGWISGVFGWYYIVTAAVILIFVIAVGVSRSGRIKLGPEQSRPEFRLFTWAAMLFAAGIGTDLMFYSVSEPAYQFFKPPSGSGGETLDAARQAVVWTLFHYGIIGWAMYALMGMALAYFTYRRNLPLSIRSVLHPLFGDRVWGRLGDLVDIAAVIGTIFGLATSLGIGVAMLNRGLFVLLKIPEGIPAQLGLLLLAVLMATLSVVSGVARGVRRLSELNVALSLALMLFILITGKTTFLLNGLVMNVGDYVSGFVGMTLDTYAFENPQEWMNTWTLFFWAWWIAWAPFVGLFLARISRGRTIRQFVAGTLSIPFIFVLLWVSVFGNSTMDRVLRGGPAGKQFGQQAMDAPERGIYDLLQQFPLAPVTITLAIITGLLFYVTSADSGALVLSNFTSRLHAAGEDGPNWLRIFWACATGLLTLGMLLAGGLTTLQSATMIMGLPFSFVMYLVMFGLYRALQYEGRKIDSLRVALPGSLSGRTTPVDGAQPSWRQRLARVMSYPTKKQALRYLESVGRPAIGEVGAELTERGAAATWSEQQIDEIGLPHVDLVVSWDDHPDFSYRLWPEEHRTPSFASRLPQHDDSYYRIEVCLDEGTQGYDITGYSKEQLINDILDQYERHLQLLHLDSRPLTDGDPVATG</sequence>
<keyword evidence="6 8" id="KW-1133">Transmembrane helix</keyword>
<comment type="similarity">
    <text evidence="2">Belongs to the BCCT transporter (TC 2.A.15) family.</text>
</comment>
<dbReference type="PANTHER" id="PTHR30047:SF7">
    <property type="entry name" value="HIGH-AFFINITY CHOLINE TRANSPORT PROTEIN"/>
    <property type="match status" value="1"/>
</dbReference>
<dbReference type="PANTHER" id="PTHR30047">
    <property type="entry name" value="HIGH-AFFINITY CHOLINE TRANSPORT PROTEIN-RELATED"/>
    <property type="match status" value="1"/>
</dbReference>
<reference evidence="9 10" key="1">
    <citation type="submission" date="2016-10" db="EMBL/GenBank/DDBJ databases">
        <authorList>
            <person name="de Groot N.N."/>
        </authorList>
    </citation>
    <scope>NUCLEOTIDE SEQUENCE [LARGE SCALE GENOMIC DNA]</scope>
    <source>
        <strain evidence="9 10">DSM 21800</strain>
    </source>
</reference>
<feature type="transmembrane region" description="Helical" evidence="8">
    <location>
        <begin position="160"/>
        <end position="183"/>
    </location>
</feature>
<proteinExistence type="inferred from homology"/>
<evidence type="ECO:0000313" key="9">
    <source>
        <dbReference type="EMBL" id="SDS06550.1"/>
    </source>
</evidence>
<evidence type="ECO:0000256" key="5">
    <source>
        <dbReference type="ARBA" id="ARBA00022692"/>
    </source>
</evidence>
<evidence type="ECO:0000256" key="8">
    <source>
        <dbReference type="SAM" id="Phobius"/>
    </source>
</evidence>
<evidence type="ECO:0000256" key="4">
    <source>
        <dbReference type="ARBA" id="ARBA00022475"/>
    </source>
</evidence>
<keyword evidence="10" id="KW-1185">Reference proteome</keyword>
<dbReference type="NCBIfam" id="NF007399">
    <property type="entry name" value="PRK09928.1"/>
    <property type="match status" value="1"/>
</dbReference>
<keyword evidence="4" id="KW-1003">Cell membrane</keyword>
<feature type="transmembrane region" description="Helical" evidence="8">
    <location>
        <begin position="57"/>
        <end position="88"/>
    </location>
</feature>
<dbReference type="RefSeq" id="WP_269458156.1">
    <property type="nucleotide sequence ID" value="NZ_LT629772.1"/>
</dbReference>
<feature type="transmembrane region" description="Helical" evidence="8">
    <location>
        <begin position="252"/>
        <end position="271"/>
    </location>
</feature>
<dbReference type="Proteomes" id="UP000199103">
    <property type="component" value="Chromosome I"/>
</dbReference>
<feature type="transmembrane region" description="Helical" evidence="8">
    <location>
        <begin position="497"/>
        <end position="517"/>
    </location>
</feature>
<feature type="transmembrane region" description="Helical" evidence="8">
    <location>
        <begin position="210"/>
        <end position="232"/>
    </location>
</feature>